<dbReference type="PANTHER" id="PTHR13421">
    <property type="entry name" value="SNRNA-ACTIVATING PROTEIN COMPLEX SUBUNIT 3"/>
    <property type="match status" value="1"/>
</dbReference>
<dbReference type="GO" id="GO:0000978">
    <property type="term" value="F:RNA polymerase II cis-regulatory region sequence-specific DNA binding"/>
    <property type="evidence" value="ECO:0007669"/>
    <property type="project" value="TreeGrafter"/>
</dbReference>
<comment type="similarity">
    <text evidence="2">Belongs to the SNAPC3/SRD2 family.</text>
</comment>
<keyword evidence="4" id="KW-0805">Transcription regulation</keyword>
<protein>
    <recommendedName>
        <fullName evidence="3">snRNA-activating protein complex subunit 3</fullName>
    </recommendedName>
    <alternativeName>
        <fullName evidence="10">Small nuclear RNA-activating complex polypeptide 3</fullName>
    </alternativeName>
</protein>
<comment type="caution">
    <text evidence="11">The sequence shown here is derived from an EMBL/GenBank/DDBJ whole genome shotgun (WGS) entry which is preliminary data.</text>
</comment>
<dbReference type="GO" id="GO:0042795">
    <property type="term" value="P:snRNA transcription by RNA polymerase II"/>
    <property type="evidence" value="ECO:0007669"/>
    <property type="project" value="TreeGrafter"/>
</dbReference>
<dbReference type="AlphaFoldDB" id="A0AAV6U4I9"/>
<keyword evidence="6" id="KW-0804">Transcription</keyword>
<dbReference type="GO" id="GO:0003681">
    <property type="term" value="F:bent DNA binding"/>
    <property type="evidence" value="ECO:0007669"/>
    <property type="project" value="TreeGrafter"/>
</dbReference>
<dbReference type="Pfam" id="PF12251">
    <property type="entry name" value="SNAPC3"/>
    <property type="match status" value="1"/>
</dbReference>
<evidence type="ECO:0000256" key="6">
    <source>
        <dbReference type="ARBA" id="ARBA00023163"/>
    </source>
</evidence>
<keyword evidence="7" id="KW-0539">Nucleus</keyword>
<reference evidence="11 12" key="1">
    <citation type="journal article" date="2022" name="Nat. Ecol. Evol.">
        <title>A masculinizing supergene underlies an exaggerated male reproductive morph in a spider.</title>
        <authorList>
            <person name="Hendrickx F."/>
            <person name="De Corte Z."/>
            <person name="Sonet G."/>
            <person name="Van Belleghem S.M."/>
            <person name="Kostlbacher S."/>
            <person name="Vangestel C."/>
        </authorList>
    </citation>
    <scope>NUCLEOTIDE SEQUENCE [LARGE SCALE GENOMIC DNA]</scope>
    <source>
        <strain evidence="11">W744_W776</strain>
    </source>
</reference>
<keyword evidence="5" id="KW-0238">DNA-binding</keyword>
<proteinExistence type="inferred from homology"/>
<evidence type="ECO:0000256" key="9">
    <source>
        <dbReference type="ARBA" id="ARBA00025958"/>
    </source>
</evidence>
<keyword evidence="12" id="KW-1185">Reference proteome</keyword>
<evidence type="ECO:0000256" key="2">
    <source>
        <dbReference type="ARBA" id="ARBA00010410"/>
    </source>
</evidence>
<evidence type="ECO:0000256" key="4">
    <source>
        <dbReference type="ARBA" id="ARBA00023015"/>
    </source>
</evidence>
<comment type="subcellular location">
    <subcellularLocation>
        <location evidence="1">Nucleus</location>
    </subcellularLocation>
</comment>
<dbReference type="GO" id="GO:0001006">
    <property type="term" value="F:RNA polymerase III type 3 promoter sequence-specific DNA binding"/>
    <property type="evidence" value="ECO:0007669"/>
    <property type="project" value="TreeGrafter"/>
</dbReference>
<comment type="subunit">
    <text evidence="9">Part of the SNAPc complex composed of 5 subunits: SNAPC1, SNAPC2, SNAPC3, SNAPC4 and SNAPC5. SNAPC3 interacts with SNAPC1.</text>
</comment>
<evidence type="ECO:0000256" key="3">
    <source>
        <dbReference type="ARBA" id="ARBA00013634"/>
    </source>
</evidence>
<dbReference type="PANTHER" id="PTHR13421:SF16">
    <property type="entry name" value="SNRNA-ACTIVATING PROTEIN COMPLEX SUBUNIT 3"/>
    <property type="match status" value="1"/>
</dbReference>
<evidence type="ECO:0000256" key="1">
    <source>
        <dbReference type="ARBA" id="ARBA00004123"/>
    </source>
</evidence>
<name>A0AAV6U4I9_9ARAC</name>
<comment type="function">
    <text evidence="8">Part of the SNAPc complex required for the transcription of both RNA polymerase II and III small-nuclear RNA genes. Binds to the proximal sequence element (PSE), a non-TATA-box basal promoter element common to these 2 types of genes. Recruits TBP and BRF2 to the U6 snRNA TATA box.</text>
</comment>
<dbReference type="InterPro" id="IPR022042">
    <property type="entry name" value="snRNA-activating_su3"/>
</dbReference>
<dbReference type="GO" id="GO:0019185">
    <property type="term" value="C:snRNA-activating protein complex"/>
    <property type="evidence" value="ECO:0007669"/>
    <property type="project" value="TreeGrafter"/>
</dbReference>
<evidence type="ECO:0000256" key="5">
    <source>
        <dbReference type="ARBA" id="ARBA00023125"/>
    </source>
</evidence>
<evidence type="ECO:0000256" key="7">
    <source>
        <dbReference type="ARBA" id="ARBA00023242"/>
    </source>
</evidence>
<dbReference type="GO" id="GO:0005634">
    <property type="term" value="C:nucleus"/>
    <property type="evidence" value="ECO:0007669"/>
    <property type="project" value="UniProtKB-SubCell"/>
</dbReference>
<evidence type="ECO:0000313" key="12">
    <source>
        <dbReference type="Proteomes" id="UP000827092"/>
    </source>
</evidence>
<accession>A0AAV6U4I9</accession>
<sequence>MENIHKSASRPWISDRINVKEFRDDWFATSPCLKSTKEVFQLKDKEFAEIEAECGLDAMKCLSQLDVKVYKNIVMPINSGLKTLGVQKEDLEKRENNPDYDALVKESRKVYSCPPAEMNYYSEEHTGVPFEEVVKPEVVLSIQIFRPEKKVAVFQRSTTQRNPGFNIDQEFMVLGSQFLTELRDKIICISDEAIPGDYSEHPNMSVEVRCKDLYKSGFFYIDGVFYNDLRHKDCRDYSSKTIIKWAASREDRGIGPFQKATMERTQFIDLNIQLGYPYVYVHQGNCEHLIVFSDLLMHSSHHSNNRNEYPRHAVLKQKKRTLCMVCQKHAVEWIVHDNKLLPQNPFFFCKQCFFSFNYDENNKKIGDFRAYHRIDRSTIM</sequence>
<evidence type="ECO:0000313" key="11">
    <source>
        <dbReference type="EMBL" id="KAG8178430.1"/>
    </source>
</evidence>
<dbReference type="EMBL" id="JAFNEN010000698">
    <property type="protein sequence ID" value="KAG8178430.1"/>
    <property type="molecule type" value="Genomic_DNA"/>
</dbReference>
<evidence type="ECO:0000256" key="8">
    <source>
        <dbReference type="ARBA" id="ARBA00025193"/>
    </source>
</evidence>
<organism evidence="11 12">
    <name type="scientific">Oedothorax gibbosus</name>
    <dbReference type="NCBI Taxonomy" id="931172"/>
    <lineage>
        <taxon>Eukaryota</taxon>
        <taxon>Metazoa</taxon>
        <taxon>Ecdysozoa</taxon>
        <taxon>Arthropoda</taxon>
        <taxon>Chelicerata</taxon>
        <taxon>Arachnida</taxon>
        <taxon>Araneae</taxon>
        <taxon>Araneomorphae</taxon>
        <taxon>Entelegynae</taxon>
        <taxon>Araneoidea</taxon>
        <taxon>Linyphiidae</taxon>
        <taxon>Erigoninae</taxon>
        <taxon>Oedothorax</taxon>
    </lineage>
</organism>
<gene>
    <name evidence="11" type="ORF">JTE90_019139</name>
</gene>
<evidence type="ECO:0000256" key="10">
    <source>
        <dbReference type="ARBA" id="ARBA00029606"/>
    </source>
</evidence>
<dbReference type="GO" id="GO:0001046">
    <property type="term" value="F:core promoter sequence-specific DNA binding"/>
    <property type="evidence" value="ECO:0007669"/>
    <property type="project" value="TreeGrafter"/>
</dbReference>
<dbReference type="Proteomes" id="UP000827092">
    <property type="component" value="Unassembled WGS sequence"/>
</dbReference>
<dbReference type="GO" id="GO:0042796">
    <property type="term" value="P:snRNA transcription by RNA polymerase III"/>
    <property type="evidence" value="ECO:0007669"/>
    <property type="project" value="TreeGrafter"/>
</dbReference>